<evidence type="ECO:0000313" key="4">
    <source>
        <dbReference type="Ensembl" id="ENSPTXP00000018369.1"/>
    </source>
</evidence>
<name>A0A670Z5B9_PSETE</name>
<evidence type="ECO:0000313" key="5">
    <source>
        <dbReference type="Proteomes" id="UP000472273"/>
    </source>
</evidence>
<dbReference type="PROSITE" id="PS51304">
    <property type="entry name" value="GALECTIN"/>
    <property type="match status" value="1"/>
</dbReference>
<evidence type="ECO:0000256" key="2">
    <source>
        <dbReference type="RuleBase" id="RU102079"/>
    </source>
</evidence>
<evidence type="ECO:0000256" key="1">
    <source>
        <dbReference type="ARBA" id="ARBA00022734"/>
    </source>
</evidence>
<evidence type="ECO:0000259" key="3">
    <source>
        <dbReference type="PROSITE" id="PS51304"/>
    </source>
</evidence>
<dbReference type="SUPFAM" id="SSF49899">
    <property type="entry name" value="Concanavalin A-like lectins/glucanases"/>
    <property type="match status" value="1"/>
</dbReference>
<reference evidence="4" key="2">
    <citation type="submission" date="2025-09" db="UniProtKB">
        <authorList>
            <consortium name="Ensembl"/>
        </authorList>
    </citation>
    <scope>IDENTIFICATION</scope>
</reference>
<dbReference type="Gene3D" id="2.60.120.200">
    <property type="match status" value="1"/>
</dbReference>
<feature type="domain" description="Galectin" evidence="3">
    <location>
        <begin position="5"/>
        <end position="144"/>
    </location>
</feature>
<keyword evidence="1 2" id="KW-0430">Lectin</keyword>
<organism evidence="4 5">
    <name type="scientific">Pseudonaja textilis</name>
    <name type="common">Eastern brown snake</name>
    <dbReference type="NCBI Taxonomy" id="8673"/>
    <lineage>
        <taxon>Eukaryota</taxon>
        <taxon>Metazoa</taxon>
        <taxon>Chordata</taxon>
        <taxon>Craniata</taxon>
        <taxon>Vertebrata</taxon>
        <taxon>Euteleostomi</taxon>
        <taxon>Lepidosauria</taxon>
        <taxon>Squamata</taxon>
        <taxon>Bifurcata</taxon>
        <taxon>Unidentata</taxon>
        <taxon>Episquamata</taxon>
        <taxon>Toxicofera</taxon>
        <taxon>Serpentes</taxon>
        <taxon>Colubroidea</taxon>
        <taxon>Elapidae</taxon>
        <taxon>Hydrophiinae</taxon>
        <taxon>Pseudonaja</taxon>
    </lineage>
</organism>
<reference evidence="4" key="1">
    <citation type="submission" date="2025-08" db="UniProtKB">
        <authorList>
            <consortium name="Ensembl"/>
        </authorList>
    </citation>
    <scope>IDENTIFICATION</scope>
</reference>
<dbReference type="PANTHER" id="PTHR11346">
    <property type="entry name" value="GALECTIN"/>
    <property type="match status" value="1"/>
</dbReference>
<dbReference type="GeneTree" id="ENSGT00940000160378"/>
<dbReference type="GO" id="GO:0030246">
    <property type="term" value="F:carbohydrate binding"/>
    <property type="evidence" value="ECO:0007669"/>
    <property type="project" value="UniProtKB-UniRule"/>
</dbReference>
<dbReference type="Pfam" id="PF00337">
    <property type="entry name" value="Gal-bind_lectin"/>
    <property type="match status" value="1"/>
</dbReference>
<proteinExistence type="predicted"/>
<dbReference type="InterPro" id="IPR044156">
    <property type="entry name" value="Galectin-like"/>
</dbReference>
<dbReference type="Proteomes" id="UP000472273">
    <property type="component" value="Unplaced"/>
</dbReference>
<accession>A0A670Z5B9</accession>
<sequence length="146" mass="16713">MDSSFMAKEKGGGSCTSHLIFLFFFSSLFSRFRVNFACGQHEGGDIPFHFNPRFDGKDKTVLNTFQSGRWGNEEIHEMPFRKHEHFEIIFIVNDVGYQVGTPGRGSLGDCWCLFLPHLTRIHPLSGMNHKCMEYSLHLFQVGFKGC</sequence>
<dbReference type="InterPro" id="IPR013320">
    <property type="entry name" value="ConA-like_dom_sf"/>
</dbReference>
<dbReference type="Ensembl" id="ENSPTXT00000018921.1">
    <property type="protein sequence ID" value="ENSPTXP00000018369.1"/>
    <property type="gene ID" value="ENSPTXG00000012660.1"/>
</dbReference>
<keyword evidence="5" id="KW-1185">Reference proteome</keyword>
<dbReference type="InterPro" id="IPR001079">
    <property type="entry name" value="Galectin_CRD"/>
</dbReference>
<protein>
    <recommendedName>
        <fullName evidence="2">Galectin</fullName>
    </recommendedName>
</protein>
<dbReference type="PANTHER" id="PTHR11346:SF176">
    <property type="entry name" value="32 KDA BETA-GALACTOSIDE-BINDING LECTIN LEC-3"/>
    <property type="match status" value="1"/>
</dbReference>
<dbReference type="SMART" id="SM00276">
    <property type="entry name" value="GLECT"/>
    <property type="match status" value="1"/>
</dbReference>
<dbReference type="AlphaFoldDB" id="A0A670Z5B9"/>
<dbReference type="SMART" id="SM00908">
    <property type="entry name" value="Gal-bind_lectin"/>
    <property type="match status" value="1"/>
</dbReference>